<evidence type="ECO:0000313" key="8">
    <source>
        <dbReference type="Proteomes" id="UP000007241"/>
    </source>
</evidence>
<dbReference type="InterPro" id="IPR039761">
    <property type="entry name" value="Bms1/Tsr1"/>
</dbReference>
<dbReference type="GO" id="GO:0005730">
    <property type="term" value="C:nucleolus"/>
    <property type="evidence" value="ECO:0007669"/>
    <property type="project" value="UniProtKB-SubCell"/>
</dbReference>
<comment type="subcellular location">
    <subcellularLocation>
        <location evidence="1">Nucleus</location>
        <location evidence="1">Nucleolus</location>
    </subcellularLocation>
</comment>
<evidence type="ECO:0000256" key="2">
    <source>
        <dbReference type="ARBA" id="ARBA00022517"/>
    </source>
</evidence>
<feature type="compositionally biased region" description="Acidic residues" evidence="5">
    <location>
        <begin position="429"/>
        <end position="438"/>
    </location>
</feature>
<accession>F4P0M0</accession>
<evidence type="ECO:0000256" key="4">
    <source>
        <dbReference type="ARBA" id="ARBA00038288"/>
    </source>
</evidence>
<comment type="similarity">
    <text evidence="4">Belongs to the TRAFAC class translation factor GTPase superfamily. Bms1-like GTPase family. TSR1 subfamily.</text>
</comment>
<dbReference type="STRING" id="684364.F4P0M0"/>
<dbReference type="EMBL" id="GL882882">
    <property type="protein sequence ID" value="EGF81302.1"/>
    <property type="molecule type" value="Genomic_DNA"/>
</dbReference>
<evidence type="ECO:0000256" key="3">
    <source>
        <dbReference type="ARBA" id="ARBA00023242"/>
    </source>
</evidence>
<keyword evidence="3" id="KW-0539">Nucleus</keyword>
<keyword evidence="2" id="KW-0690">Ribosome biogenesis</keyword>
<feature type="compositionally biased region" description="Polar residues" evidence="5">
    <location>
        <begin position="1"/>
        <end position="21"/>
    </location>
</feature>
<evidence type="ECO:0000313" key="7">
    <source>
        <dbReference type="EMBL" id="EGF81302.1"/>
    </source>
</evidence>
<feature type="compositionally biased region" description="Basic and acidic residues" evidence="5">
    <location>
        <begin position="55"/>
        <end position="65"/>
    </location>
</feature>
<dbReference type="OMA" id="MNLPRFK"/>
<dbReference type="Proteomes" id="UP000007241">
    <property type="component" value="Unassembled WGS sequence"/>
</dbReference>
<evidence type="ECO:0000256" key="1">
    <source>
        <dbReference type="ARBA" id="ARBA00004604"/>
    </source>
</evidence>
<feature type="domain" description="Bms1-type G" evidence="6">
    <location>
        <begin position="87"/>
        <end position="244"/>
    </location>
</feature>
<dbReference type="InterPro" id="IPR030387">
    <property type="entry name" value="G_Bms1/Tsr1_dom"/>
</dbReference>
<dbReference type="RefSeq" id="XP_006677964.1">
    <property type="nucleotide sequence ID" value="XM_006677901.1"/>
</dbReference>
<dbReference type="InParanoid" id="F4P0M0"/>
<sequence>MAGNGQQSFSHRSSLKQSNKPFKSKHASKGALKALSKGKTEHSKSVKSRNSVASHKADRRNTAKIEQRKKQLDVLSNSRMFQGLYATPKIIAVIPLCADVDAHTAVHGMFASIDQPYIETNGSALLTVERFKQRVQFIPVDRHLLRILDALKVADMVIFILSANEEVDKFGELCMTAIRSQGVPTVINMVQHLETHPTKKQSDIRKSLEYYMNHQFSGEQRLFDVHDSGECLSALRYITTQRPKQVVWRERHPYLVADQLSFQSNTLDETHGTLCVTGYLRGNKLDVNRLVHIPNYGDFQMSIITSRAKIHKSGDMDDDDVKILQTADPNFQEGLVAENDIDPMEGEQTWPTAEELAEADERPAVKRRVPKGTSAYQAAWILDDDDVNSEEEQDDCHMSDSAAMDEDMPTFEHHDSDTDGSDSNSEKSEEYEDVDVEDREIAHDDLDEDEEQEQLAIYLQKQQESRNDSEFPDEIDTPQHITARERFQRYRGLKSFRSSVWDPYENLPMDYSRIFQFQNFKRSRKRVMDSLEEGPGVAPGTLVTIHISNVPRAAYDGHDSSQLFTVFGLLPYEHKVSTVSFVVQRTSSYSDPVKSKEPVVLMSGFRRYVVQPIYSTFTRGGPNNVHKFERYLQPGVPSVATVYAPIQFGPAPVLVFKHDKNGDQCLWTPKAPNPLIATGSLMDLDPLRIIAKRIVLTGHPYKVHKRGAVLRFMFFNPEDVLYFKPIQLTTKLGRTGHIKESLGTHGYMKCIFDAGIKQHDTVCMNLYKRVFPKWTTLPFVESPHIVSISENGTGV</sequence>
<dbReference type="GO" id="GO:0034511">
    <property type="term" value="F:U3 snoRNA binding"/>
    <property type="evidence" value="ECO:0000318"/>
    <property type="project" value="GO_Central"/>
</dbReference>
<feature type="region of interest" description="Disordered" evidence="5">
    <location>
        <begin position="407"/>
        <end position="439"/>
    </location>
</feature>
<dbReference type="FunCoup" id="F4P0M0">
    <property type="interactions" value="467"/>
</dbReference>
<reference evidence="7 8" key="1">
    <citation type="submission" date="2009-12" db="EMBL/GenBank/DDBJ databases">
        <title>The draft genome of Batrachochytrium dendrobatidis.</title>
        <authorList>
            <consortium name="US DOE Joint Genome Institute (JGI-PGF)"/>
            <person name="Kuo A."/>
            <person name="Salamov A."/>
            <person name="Schmutz J."/>
            <person name="Lucas S."/>
            <person name="Pitluck S."/>
            <person name="Rosenblum E."/>
            <person name="Stajich J."/>
            <person name="Eisen M."/>
            <person name="Grigoriev I.V."/>
        </authorList>
    </citation>
    <scope>NUCLEOTIDE SEQUENCE [LARGE SCALE GENOMIC DNA]</scope>
    <source>
        <strain evidence="8">JAM81 / FGSC 10211</strain>
    </source>
</reference>
<feature type="region of interest" description="Disordered" evidence="5">
    <location>
        <begin position="1"/>
        <end position="65"/>
    </location>
</feature>
<dbReference type="GO" id="GO:0000479">
    <property type="term" value="P:endonucleolytic cleavage of tricistronic rRNA transcript (SSU-rRNA, 5.8S rRNA, LSU-rRNA)"/>
    <property type="evidence" value="ECO:0000318"/>
    <property type="project" value="GO_Central"/>
</dbReference>
<dbReference type="PROSITE" id="PS51714">
    <property type="entry name" value="G_BMS1"/>
    <property type="match status" value="1"/>
</dbReference>
<dbReference type="InterPro" id="IPR012948">
    <property type="entry name" value="AARP2CN"/>
</dbReference>
<dbReference type="HOGENOM" id="CLU_009858_1_0_1"/>
<protein>
    <recommendedName>
        <fullName evidence="6">Bms1-type G domain-containing protein</fullName>
    </recommendedName>
</protein>
<dbReference type="GO" id="GO:0005525">
    <property type="term" value="F:GTP binding"/>
    <property type="evidence" value="ECO:0000318"/>
    <property type="project" value="GO_Central"/>
</dbReference>
<evidence type="ECO:0000259" key="6">
    <source>
        <dbReference type="PROSITE" id="PS51714"/>
    </source>
</evidence>
<dbReference type="Pfam" id="PF22298">
    <property type="entry name" value="Tsr1_G-like"/>
    <property type="match status" value="1"/>
</dbReference>
<dbReference type="Pfam" id="PF04950">
    <property type="entry name" value="RIBIOP_C"/>
    <property type="match status" value="1"/>
</dbReference>
<dbReference type="SMART" id="SM01362">
    <property type="entry name" value="DUF663"/>
    <property type="match status" value="1"/>
</dbReference>
<name>F4P0M0_BATDJ</name>
<organism evidence="7 8">
    <name type="scientific">Batrachochytrium dendrobatidis (strain JAM81 / FGSC 10211)</name>
    <name type="common">Frog chytrid fungus</name>
    <dbReference type="NCBI Taxonomy" id="684364"/>
    <lineage>
        <taxon>Eukaryota</taxon>
        <taxon>Fungi</taxon>
        <taxon>Fungi incertae sedis</taxon>
        <taxon>Chytridiomycota</taxon>
        <taxon>Chytridiomycota incertae sedis</taxon>
        <taxon>Chytridiomycetes</taxon>
        <taxon>Rhizophydiales</taxon>
        <taxon>Rhizophydiales incertae sedis</taxon>
        <taxon>Batrachochytrium</taxon>
    </lineage>
</organism>
<dbReference type="SMART" id="SM00785">
    <property type="entry name" value="AARP2CN"/>
    <property type="match status" value="1"/>
</dbReference>
<dbReference type="GeneID" id="18239915"/>
<dbReference type="GO" id="GO:0000462">
    <property type="term" value="P:maturation of SSU-rRNA from tricistronic rRNA transcript (SSU-rRNA, 5.8S rRNA, LSU-rRNA)"/>
    <property type="evidence" value="ECO:0000318"/>
    <property type="project" value="GO_Central"/>
</dbReference>
<dbReference type="OrthoDB" id="119302at2759"/>
<evidence type="ECO:0000256" key="5">
    <source>
        <dbReference type="SAM" id="MobiDB-lite"/>
    </source>
</evidence>
<dbReference type="PANTHER" id="PTHR12858:SF1">
    <property type="entry name" value="PRE-RRNA-PROCESSING PROTEIN TSR1 HOMOLOG"/>
    <property type="match status" value="1"/>
</dbReference>
<dbReference type="PANTHER" id="PTHR12858">
    <property type="entry name" value="RIBOSOME BIOGENESIS PROTEIN"/>
    <property type="match status" value="1"/>
</dbReference>
<dbReference type="InterPro" id="IPR007034">
    <property type="entry name" value="BMS1_TSR1_C"/>
</dbReference>
<keyword evidence="8" id="KW-1185">Reference proteome</keyword>
<proteinExistence type="inferred from homology"/>
<dbReference type="Pfam" id="PF08142">
    <property type="entry name" value="AARP2CN"/>
    <property type="match status" value="1"/>
</dbReference>
<dbReference type="GO" id="GO:0003924">
    <property type="term" value="F:GTPase activity"/>
    <property type="evidence" value="ECO:0000318"/>
    <property type="project" value="GO_Central"/>
</dbReference>
<dbReference type="AlphaFoldDB" id="F4P0M0"/>
<gene>
    <name evidence="7" type="ORF">BATDEDRAFT_29862</name>
</gene>